<comment type="caution">
    <text evidence="2">The sequence shown here is derived from an EMBL/GenBank/DDBJ whole genome shotgun (WGS) entry which is preliminary data.</text>
</comment>
<dbReference type="EMBL" id="JAHYBX010000002">
    <property type="protein sequence ID" value="MCA1855880.1"/>
    <property type="molecule type" value="Genomic_DNA"/>
</dbReference>
<dbReference type="Pfam" id="PF13432">
    <property type="entry name" value="TPR_16"/>
    <property type="match status" value="4"/>
</dbReference>
<feature type="repeat" description="TPR" evidence="1">
    <location>
        <begin position="202"/>
        <end position="235"/>
    </location>
</feature>
<feature type="repeat" description="TPR" evidence="1">
    <location>
        <begin position="473"/>
        <end position="506"/>
    </location>
</feature>
<dbReference type="SUPFAM" id="SSF48452">
    <property type="entry name" value="TPR-like"/>
    <property type="match status" value="4"/>
</dbReference>
<dbReference type="PANTHER" id="PTHR12558:SF13">
    <property type="entry name" value="CELL DIVISION CYCLE PROTEIN 27 HOMOLOG"/>
    <property type="match status" value="1"/>
</dbReference>
<dbReference type="Pfam" id="PF14559">
    <property type="entry name" value="TPR_19"/>
    <property type="match status" value="4"/>
</dbReference>
<organism evidence="2 3">
    <name type="scientific">Massilia hydrophila</name>
    <dbReference type="NCBI Taxonomy" id="3044279"/>
    <lineage>
        <taxon>Bacteria</taxon>
        <taxon>Pseudomonadati</taxon>
        <taxon>Pseudomonadota</taxon>
        <taxon>Betaproteobacteria</taxon>
        <taxon>Burkholderiales</taxon>
        <taxon>Oxalobacteraceae</taxon>
        <taxon>Telluria group</taxon>
        <taxon>Massilia</taxon>
    </lineage>
</organism>
<keyword evidence="3" id="KW-1185">Reference proteome</keyword>
<dbReference type="RefSeq" id="WP_225238242.1">
    <property type="nucleotide sequence ID" value="NZ_JAHYBX010000002.1"/>
</dbReference>
<dbReference type="PANTHER" id="PTHR12558">
    <property type="entry name" value="CELL DIVISION CYCLE 16,23,27"/>
    <property type="match status" value="1"/>
</dbReference>
<dbReference type="SMART" id="SM00028">
    <property type="entry name" value="TPR"/>
    <property type="match status" value="17"/>
</dbReference>
<feature type="repeat" description="TPR" evidence="1">
    <location>
        <begin position="405"/>
        <end position="438"/>
    </location>
</feature>
<evidence type="ECO:0000256" key="1">
    <source>
        <dbReference type="PROSITE-ProRule" id="PRU00339"/>
    </source>
</evidence>
<dbReference type="PROSITE" id="PS50005">
    <property type="entry name" value="TPR"/>
    <property type="match status" value="4"/>
</dbReference>
<protein>
    <submittedName>
        <fullName evidence="2">PEP-CTERM system TPR-repeat protein PrsT</fullName>
    </submittedName>
</protein>
<dbReference type="InterPro" id="IPR014266">
    <property type="entry name" value="PEP-CTERM_TPR_PrsT"/>
</dbReference>
<proteinExistence type="predicted"/>
<dbReference type="NCBIfam" id="TIGR02917">
    <property type="entry name" value="PEP_TPR_lipo"/>
    <property type="match status" value="1"/>
</dbReference>
<name>A0ABS7Y863_9BURK</name>
<dbReference type="PROSITE" id="PS51257">
    <property type="entry name" value="PROKAR_LIPOPROTEIN"/>
    <property type="match status" value="1"/>
</dbReference>
<gene>
    <name evidence="2" type="primary">prsT</name>
    <name evidence="2" type="ORF">LE190_08065</name>
</gene>
<keyword evidence="1" id="KW-0802">TPR repeat</keyword>
<reference evidence="2 3" key="1">
    <citation type="submission" date="2021-07" db="EMBL/GenBank/DDBJ databases">
        <title>Characterization of Violacein-producing bacteria and related species.</title>
        <authorList>
            <person name="Wilson H.S."/>
            <person name="De Leon M.E."/>
        </authorList>
    </citation>
    <scope>NUCLEOTIDE SEQUENCE [LARGE SCALE GENOMIC DNA]</scope>
    <source>
        <strain evidence="2 3">HSC-2F05</strain>
    </source>
</reference>
<evidence type="ECO:0000313" key="3">
    <source>
        <dbReference type="Proteomes" id="UP001198602"/>
    </source>
</evidence>
<feature type="repeat" description="TPR" evidence="1">
    <location>
        <begin position="134"/>
        <end position="167"/>
    </location>
</feature>
<dbReference type="Gene3D" id="1.25.40.10">
    <property type="entry name" value="Tetratricopeptide repeat domain"/>
    <property type="match status" value="5"/>
</dbReference>
<sequence length="925" mass="98819">MPVTLTKKQLAVAIVSSTILLSAGMAGCSRSQSAEELIAEAQQYEKKGDRKAALIQLKNAVAQNPDNAEARLRLGTLHLALGDALSADKELRKALSLGAAADKTLPALAQSMMMQAKFQEIIDEITPEKAKGSAELLSRRGDAFLGLGERDKAKEAYEAALAINQNSGDALVGMARHAILSNDLAGAERLMDEASTRDPNNAEVWMMKGNMLRSVGKPKEALAAYDKTLAINPGHRSAHVEKAYIHIGDKNLAAAKAELDAAKKNWGGDLNVTYAQALLNYTEGKHGDARDLLQKILKVAPGHLPSLLLAGAVEMNLGGNKQAEQHLRKYLEAAPNNIYARKLLAQVLLKSGQPDDAAAVLAPAMKDTKDPQLLALTGQSYLQSRDFAKASAYLEQASALAPGAASIRTSLGLSQMAQGNMDKAIGELEQAATLDPKSADAGFALVQAEMRRGQFDKALAAVQSLEKAQPNNPAVQNVKGGVYLGKKDIKNARASFEKAVALNPTFFPAVANLARLDLAEKNPGAAKKRFEAMLAKDKKNIDAMSALAALELQAGRPQGATTWLEKAQSENPEAVGPAANLGVHYLRNKQADKALALARKMIAVNPSSPELLDLMGQAQIATKDYTGARESYGKLAAVLPKSPMVQMRLAAANMLTKNDAAASENLKRALALDPKFVQARLAQVELAMRAGKPDEAMALARQLQKDEPKSHLGFQMEAEILLAQKKTEPALAAYEKAYALSKAPVHLIKISEILKQSGKEAEAQARLAKYHAANPNDQMVGMLVADSYLAKRQFKQAIGSLEGMLKASPDNAAALNNLAWAYQQEKDARALPTAERAYKLASDNPAVMDTLGWILVEKGETARGVELLRKATASAPDAQDIRFHLAAGLAKAGDKANARKELEKSLASGKPFASMEEAKALMGQL</sequence>
<dbReference type="InterPro" id="IPR011990">
    <property type="entry name" value="TPR-like_helical_dom_sf"/>
</dbReference>
<dbReference type="InterPro" id="IPR019734">
    <property type="entry name" value="TPR_rpt"/>
</dbReference>
<evidence type="ECO:0000313" key="2">
    <source>
        <dbReference type="EMBL" id="MCA1855880.1"/>
    </source>
</evidence>
<dbReference type="Proteomes" id="UP001198602">
    <property type="component" value="Unassembled WGS sequence"/>
</dbReference>
<accession>A0ABS7Y863</accession>